<gene>
    <name evidence="3" type="ORF">PV06_07191</name>
</gene>
<accession>A0A0D2E1H9</accession>
<feature type="compositionally biased region" description="Low complexity" evidence="1">
    <location>
        <begin position="123"/>
        <end position="134"/>
    </location>
</feature>
<sequence length="286" mass="31351">MDSTSTTVALVISSAVAIVVGLLVIGFHLRKCYRERHQRQVIHGQTDLEGGLHQRILEAELETERGWSRRSAAQRRRQGQGQGQPAAPTTTITEPPPVYTPGALQRENDDEAEPSHVGVAAESSLSSSSSLRRSSRYRLAIRSSTMTTFDVDFDAEILEENEEEEVTVSNAHLPPPYSRHDPRVGRLPSYGSVDAAGAVTPETSVRQGRTARGQQRRQRCTGGGPGSFVAGDRSAFYSRRQINLRAMLDDIERGYPHVREALFAAGDDERRWSWSSSSSSSSSSSG</sequence>
<proteinExistence type="predicted"/>
<evidence type="ECO:0000256" key="1">
    <source>
        <dbReference type="SAM" id="MobiDB-lite"/>
    </source>
</evidence>
<dbReference type="Proteomes" id="UP000053342">
    <property type="component" value="Unassembled WGS sequence"/>
</dbReference>
<dbReference type="GeneID" id="27359265"/>
<feature type="region of interest" description="Disordered" evidence="1">
    <location>
        <begin position="64"/>
        <end position="134"/>
    </location>
</feature>
<keyword evidence="2" id="KW-1133">Transmembrane helix</keyword>
<reference evidence="3 4" key="1">
    <citation type="submission" date="2015-01" db="EMBL/GenBank/DDBJ databases">
        <title>The Genome Sequence of Exophiala oligosperma CBS72588.</title>
        <authorList>
            <consortium name="The Broad Institute Genomics Platform"/>
            <person name="Cuomo C."/>
            <person name="de Hoog S."/>
            <person name="Gorbushina A."/>
            <person name="Stielow B."/>
            <person name="Teixiera M."/>
            <person name="Abouelleil A."/>
            <person name="Chapman S.B."/>
            <person name="Priest M."/>
            <person name="Young S.K."/>
            <person name="Wortman J."/>
            <person name="Nusbaum C."/>
            <person name="Birren B."/>
        </authorList>
    </citation>
    <scope>NUCLEOTIDE SEQUENCE [LARGE SCALE GENOMIC DNA]</scope>
    <source>
        <strain evidence="3 4">CBS 72588</strain>
    </source>
</reference>
<evidence type="ECO:0000313" key="3">
    <source>
        <dbReference type="EMBL" id="KIW41654.1"/>
    </source>
</evidence>
<dbReference type="VEuPathDB" id="FungiDB:PV06_07191"/>
<evidence type="ECO:0000313" key="4">
    <source>
        <dbReference type="Proteomes" id="UP000053342"/>
    </source>
</evidence>
<evidence type="ECO:0000256" key="2">
    <source>
        <dbReference type="SAM" id="Phobius"/>
    </source>
</evidence>
<feature type="transmembrane region" description="Helical" evidence="2">
    <location>
        <begin position="6"/>
        <end position="29"/>
    </location>
</feature>
<feature type="compositionally biased region" description="Low complexity" evidence="1">
    <location>
        <begin position="83"/>
        <end position="93"/>
    </location>
</feature>
<feature type="region of interest" description="Disordered" evidence="1">
    <location>
        <begin position="201"/>
        <end position="227"/>
    </location>
</feature>
<keyword evidence="2" id="KW-0472">Membrane</keyword>
<organism evidence="3 4">
    <name type="scientific">Exophiala oligosperma</name>
    <dbReference type="NCBI Taxonomy" id="215243"/>
    <lineage>
        <taxon>Eukaryota</taxon>
        <taxon>Fungi</taxon>
        <taxon>Dikarya</taxon>
        <taxon>Ascomycota</taxon>
        <taxon>Pezizomycotina</taxon>
        <taxon>Eurotiomycetes</taxon>
        <taxon>Chaetothyriomycetidae</taxon>
        <taxon>Chaetothyriales</taxon>
        <taxon>Herpotrichiellaceae</taxon>
        <taxon>Exophiala</taxon>
    </lineage>
</organism>
<dbReference type="AlphaFoldDB" id="A0A0D2E1H9"/>
<name>A0A0D2E1H9_9EURO</name>
<dbReference type="RefSeq" id="XP_016261870.1">
    <property type="nucleotide sequence ID" value="XM_016408390.1"/>
</dbReference>
<protein>
    <submittedName>
        <fullName evidence="3">Uncharacterized protein</fullName>
    </submittedName>
</protein>
<dbReference type="HOGENOM" id="CLU_973291_0_0_1"/>
<dbReference type="EMBL" id="KN847337">
    <property type="protein sequence ID" value="KIW41654.1"/>
    <property type="molecule type" value="Genomic_DNA"/>
</dbReference>
<keyword evidence="4" id="KW-1185">Reference proteome</keyword>
<keyword evidence="2" id="KW-0812">Transmembrane</keyword>